<dbReference type="EMBL" id="CP063657">
    <property type="protein sequence ID" value="QOW21340.1"/>
    <property type="molecule type" value="Genomic_DNA"/>
</dbReference>
<evidence type="ECO:0000256" key="1">
    <source>
        <dbReference type="SAM" id="Phobius"/>
    </source>
</evidence>
<accession>A0A7S6UJD3</accession>
<proteinExistence type="predicted"/>
<keyword evidence="1" id="KW-1133">Transmembrane helix</keyword>
<evidence type="ECO:0000313" key="3">
    <source>
        <dbReference type="Proteomes" id="UP000593932"/>
    </source>
</evidence>
<keyword evidence="3" id="KW-1185">Reference proteome</keyword>
<keyword evidence="1" id="KW-0472">Membrane</keyword>
<gene>
    <name evidence="2" type="ORF">INQ42_08665</name>
</gene>
<sequence length="123" mass="13514">MAELLYFAAFLSVALGIAHSVLGEKYILARLFRRADLPKLFGSPEFTVRTLRFAWHITTVAWFGFGVLLLYAGRGDLAVSEMLNIIGATFVVSGVLPLVFTRGRHLAWLILFAIGGIALWCAA</sequence>
<reference evidence="2 3" key="1">
    <citation type="submission" date="2020-10" db="EMBL/GenBank/DDBJ databases">
        <title>complete genome sequencing of Lysobacter sp. H23M41.</title>
        <authorList>
            <person name="Bae J.-W."/>
            <person name="Lee S.-Y."/>
        </authorList>
    </citation>
    <scope>NUCLEOTIDE SEQUENCE [LARGE SCALE GENOMIC DNA]</scope>
    <source>
        <strain evidence="2 3">H23M41</strain>
    </source>
</reference>
<dbReference type="RefSeq" id="WP_194033921.1">
    <property type="nucleotide sequence ID" value="NZ_CP063657.1"/>
</dbReference>
<organism evidence="2 3">
    <name type="scientific">Novilysobacter avium</name>
    <dbReference type="NCBI Taxonomy" id="2781023"/>
    <lineage>
        <taxon>Bacteria</taxon>
        <taxon>Pseudomonadati</taxon>
        <taxon>Pseudomonadota</taxon>
        <taxon>Gammaproteobacteria</taxon>
        <taxon>Lysobacterales</taxon>
        <taxon>Lysobacteraceae</taxon>
        <taxon>Novilysobacter</taxon>
    </lineage>
</organism>
<feature type="transmembrane region" description="Helical" evidence="1">
    <location>
        <begin position="53"/>
        <end position="71"/>
    </location>
</feature>
<evidence type="ECO:0000313" key="2">
    <source>
        <dbReference type="EMBL" id="QOW21340.1"/>
    </source>
</evidence>
<evidence type="ECO:0008006" key="4">
    <source>
        <dbReference type="Google" id="ProtNLM"/>
    </source>
</evidence>
<keyword evidence="1" id="KW-0812">Transmembrane</keyword>
<feature type="transmembrane region" description="Helical" evidence="1">
    <location>
        <begin position="106"/>
        <end position="122"/>
    </location>
</feature>
<feature type="transmembrane region" description="Helical" evidence="1">
    <location>
        <begin position="83"/>
        <end position="100"/>
    </location>
</feature>
<protein>
    <recommendedName>
        <fullName evidence="4">DUF3325 domain-containing protein</fullName>
    </recommendedName>
</protein>
<name>A0A7S6UJD3_9GAMM</name>
<dbReference type="Proteomes" id="UP000593932">
    <property type="component" value="Chromosome"/>
</dbReference>